<sequence>MVKRGDFPQLLGCPYRPTSNRQEVQKFARGSSKCGRLVVLFLWGKRAGVGHARPSPCLDQGAINRIPGQLDAGREEPPHTRFTALATGATGRTNGVAGLVRSRRAIKTYRWVFVGCRSDSFLVEVITAASVQEVGEARRSLIVVFLHPVANAPQQALIGYFRIRTLRRNNAISFQVPSSIYAGKQQLSASCSSPALAVVSAHRSTNRLAGKHYPEWVDKDAASFSWSERVPRGPALFLPSRARRSSSHATHVHGRACAPAHSQSPSKPKAAKHQMRGSGAERAPRCQLGERARRKWKCRE</sequence>
<dbReference type="Proteomes" id="UP000076842">
    <property type="component" value="Unassembled WGS sequence"/>
</dbReference>
<proteinExistence type="predicted"/>
<dbReference type="AlphaFoldDB" id="A0A165CA04"/>
<name>A0A165CA04_9BASI</name>
<dbReference type="EMBL" id="KV424172">
    <property type="protein sequence ID" value="KZT50469.1"/>
    <property type="molecule type" value="Genomic_DNA"/>
</dbReference>
<evidence type="ECO:0000313" key="3">
    <source>
        <dbReference type="Proteomes" id="UP000076842"/>
    </source>
</evidence>
<feature type="compositionally biased region" description="Basic and acidic residues" evidence="1">
    <location>
        <begin position="282"/>
        <end position="291"/>
    </location>
</feature>
<protein>
    <submittedName>
        <fullName evidence="2">Uncharacterized protein</fullName>
    </submittedName>
</protein>
<evidence type="ECO:0000256" key="1">
    <source>
        <dbReference type="SAM" id="MobiDB-lite"/>
    </source>
</evidence>
<accession>A0A165CA04</accession>
<keyword evidence="3" id="KW-1185">Reference proteome</keyword>
<reference evidence="2 3" key="1">
    <citation type="journal article" date="2016" name="Mol. Biol. Evol.">
        <title>Comparative Genomics of Early-Diverging Mushroom-Forming Fungi Provides Insights into the Origins of Lignocellulose Decay Capabilities.</title>
        <authorList>
            <person name="Nagy L.G."/>
            <person name="Riley R."/>
            <person name="Tritt A."/>
            <person name="Adam C."/>
            <person name="Daum C."/>
            <person name="Floudas D."/>
            <person name="Sun H."/>
            <person name="Yadav J.S."/>
            <person name="Pangilinan J."/>
            <person name="Larsson K.H."/>
            <person name="Matsuura K."/>
            <person name="Barry K."/>
            <person name="Labutti K."/>
            <person name="Kuo R."/>
            <person name="Ohm R.A."/>
            <person name="Bhattacharya S.S."/>
            <person name="Shirouzu T."/>
            <person name="Yoshinaga Y."/>
            <person name="Martin F.M."/>
            <person name="Grigoriev I.V."/>
            <person name="Hibbett D.S."/>
        </authorList>
    </citation>
    <scope>NUCLEOTIDE SEQUENCE [LARGE SCALE GENOMIC DNA]</scope>
    <source>
        <strain evidence="2 3">HHB12733</strain>
    </source>
</reference>
<organism evidence="2 3">
    <name type="scientific">Calocera cornea HHB12733</name>
    <dbReference type="NCBI Taxonomy" id="1353952"/>
    <lineage>
        <taxon>Eukaryota</taxon>
        <taxon>Fungi</taxon>
        <taxon>Dikarya</taxon>
        <taxon>Basidiomycota</taxon>
        <taxon>Agaricomycotina</taxon>
        <taxon>Dacrymycetes</taxon>
        <taxon>Dacrymycetales</taxon>
        <taxon>Dacrymycetaceae</taxon>
        <taxon>Calocera</taxon>
    </lineage>
</organism>
<feature type="region of interest" description="Disordered" evidence="1">
    <location>
        <begin position="247"/>
        <end position="300"/>
    </location>
</feature>
<dbReference type="InParanoid" id="A0A165CA04"/>
<gene>
    <name evidence="2" type="ORF">CALCODRAFT_184910</name>
</gene>
<evidence type="ECO:0000313" key="2">
    <source>
        <dbReference type="EMBL" id="KZT50469.1"/>
    </source>
</evidence>